<dbReference type="EMBL" id="DYWT01000306">
    <property type="protein sequence ID" value="HJF34148.1"/>
    <property type="molecule type" value="Genomic_DNA"/>
</dbReference>
<dbReference type="AlphaFoldDB" id="A0A921G3D1"/>
<dbReference type="InterPro" id="IPR042070">
    <property type="entry name" value="PucR_C-HTH_sf"/>
</dbReference>
<feature type="domain" description="PucR C-terminal helix-turn-helix" evidence="1">
    <location>
        <begin position="239"/>
        <end position="296"/>
    </location>
</feature>
<evidence type="ECO:0000313" key="2">
    <source>
        <dbReference type="EMBL" id="HJF34148.1"/>
    </source>
</evidence>
<dbReference type="PANTHER" id="PTHR33744:SF15">
    <property type="entry name" value="CARBOHYDRATE DIACID REGULATOR"/>
    <property type="match status" value="1"/>
</dbReference>
<dbReference type="Pfam" id="PF13556">
    <property type="entry name" value="HTH_30"/>
    <property type="match status" value="1"/>
</dbReference>
<dbReference type="InterPro" id="IPR009057">
    <property type="entry name" value="Homeodomain-like_sf"/>
</dbReference>
<dbReference type="InterPro" id="IPR051448">
    <property type="entry name" value="CdaR-like_regulators"/>
</dbReference>
<reference evidence="2" key="1">
    <citation type="journal article" date="2021" name="PeerJ">
        <title>Extensive microbial diversity within the chicken gut microbiome revealed by metagenomics and culture.</title>
        <authorList>
            <person name="Gilroy R."/>
            <person name="Ravi A."/>
            <person name="Getino M."/>
            <person name="Pursley I."/>
            <person name="Horton D.L."/>
            <person name="Alikhan N.F."/>
            <person name="Baker D."/>
            <person name="Gharbi K."/>
            <person name="Hall N."/>
            <person name="Watson M."/>
            <person name="Adriaenssens E.M."/>
            <person name="Foster-Nyarko E."/>
            <person name="Jarju S."/>
            <person name="Secka A."/>
            <person name="Antonio M."/>
            <person name="Oren A."/>
            <person name="Chaudhuri R.R."/>
            <person name="La Ragione R."/>
            <person name="Hildebrand F."/>
            <person name="Pallen M.J."/>
        </authorList>
    </citation>
    <scope>NUCLEOTIDE SEQUENCE</scope>
    <source>
        <strain evidence="2">CHK171-7178</strain>
    </source>
</reference>
<dbReference type="Proteomes" id="UP000698173">
    <property type="component" value="Unassembled WGS sequence"/>
</dbReference>
<reference evidence="2" key="2">
    <citation type="submission" date="2021-09" db="EMBL/GenBank/DDBJ databases">
        <authorList>
            <person name="Gilroy R."/>
        </authorList>
    </citation>
    <scope>NUCLEOTIDE SEQUENCE</scope>
    <source>
        <strain evidence="2">CHK171-7178</strain>
    </source>
</reference>
<dbReference type="InterPro" id="IPR025736">
    <property type="entry name" value="PucR_C-HTH_dom"/>
</dbReference>
<accession>A0A921G3D1</accession>
<gene>
    <name evidence="2" type="ORF">K8V56_20490</name>
</gene>
<name>A0A921G3D1_SPOPS</name>
<organism evidence="2 3">
    <name type="scientific">Sporosarcina psychrophila</name>
    <name type="common">Bacillus psychrophilus</name>
    <dbReference type="NCBI Taxonomy" id="1476"/>
    <lineage>
        <taxon>Bacteria</taxon>
        <taxon>Bacillati</taxon>
        <taxon>Bacillota</taxon>
        <taxon>Bacilli</taxon>
        <taxon>Bacillales</taxon>
        <taxon>Caryophanaceae</taxon>
        <taxon>Sporosarcina</taxon>
    </lineage>
</organism>
<proteinExistence type="predicted"/>
<dbReference type="PANTHER" id="PTHR33744">
    <property type="entry name" value="CARBOHYDRATE DIACID REGULATOR"/>
    <property type="match status" value="1"/>
</dbReference>
<protein>
    <submittedName>
        <fullName evidence="2">Helix-turn-helix domain-containing protein</fullName>
    </submittedName>
</protein>
<comment type="caution">
    <text evidence="2">The sequence shown here is derived from an EMBL/GenBank/DDBJ whole genome shotgun (WGS) entry which is preliminary data.</text>
</comment>
<dbReference type="SUPFAM" id="SSF46689">
    <property type="entry name" value="Homeodomain-like"/>
    <property type="match status" value="1"/>
</dbReference>
<sequence>MINQLRKIYSSLLVYSEGQVEVELDSTYKWFETDENEIIGIPEGELTPKDVTLLSTFLVPYNIKFPIPTDEEKKWRKVIHSSASNADLDFKLKNPYRFVCFSIKKNQIDPILFKDAIHELFDKQVPILWGSGHEGIIIEEQTTDEDNISFEQIIDILMSDLYVKINFFVGPYKKDLEGIAQHYHTLKSDAKKVFRHSNKTVVTYIDAVPLLLINQTESDFRTEISQTILQEYIDDEETLKMIETFVQCNLNISETSKVLHMHRNSLQYRLDRFYEKTGIDVRQFHHAMTVYLALLARK</sequence>
<dbReference type="Gene3D" id="1.10.10.2840">
    <property type="entry name" value="PucR C-terminal helix-turn-helix domain"/>
    <property type="match status" value="1"/>
</dbReference>
<evidence type="ECO:0000259" key="1">
    <source>
        <dbReference type="Pfam" id="PF13556"/>
    </source>
</evidence>
<evidence type="ECO:0000313" key="3">
    <source>
        <dbReference type="Proteomes" id="UP000698173"/>
    </source>
</evidence>